<dbReference type="OrthoDB" id="10366931at2759"/>
<evidence type="ECO:0000313" key="2">
    <source>
        <dbReference type="Proteomes" id="UP000604046"/>
    </source>
</evidence>
<keyword evidence="2" id="KW-1185">Reference proteome</keyword>
<organism evidence="1 2">
    <name type="scientific">Symbiodinium natans</name>
    <dbReference type="NCBI Taxonomy" id="878477"/>
    <lineage>
        <taxon>Eukaryota</taxon>
        <taxon>Sar</taxon>
        <taxon>Alveolata</taxon>
        <taxon>Dinophyceae</taxon>
        <taxon>Suessiales</taxon>
        <taxon>Symbiodiniaceae</taxon>
        <taxon>Symbiodinium</taxon>
    </lineage>
</organism>
<comment type="caution">
    <text evidence="1">The sequence shown here is derived from an EMBL/GenBank/DDBJ whole genome shotgun (WGS) entry which is preliminary data.</text>
</comment>
<name>A0A812URU6_9DINO</name>
<dbReference type="EMBL" id="CAJNDS010002726">
    <property type="protein sequence ID" value="CAE7574855.1"/>
    <property type="molecule type" value="Genomic_DNA"/>
</dbReference>
<accession>A0A812URU6</accession>
<reference evidence="1" key="1">
    <citation type="submission" date="2021-02" db="EMBL/GenBank/DDBJ databases">
        <authorList>
            <person name="Dougan E. K."/>
            <person name="Rhodes N."/>
            <person name="Thang M."/>
            <person name="Chan C."/>
        </authorList>
    </citation>
    <scope>NUCLEOTIDE SEQUENCE</scope>
</reference>
<dbReference type="Proteomes" id="UP000604046">
    <property type="component" value="Unassembled WGS sequence"/>
</dbReference>
<gene>
    <name evidence="1" type="ORF">SNAT2548_LOCUS32794</name>
</gene>
<dbReference type="AlphaFoldDB" id="A0A812URU6"/>
<protein>
    <submittedName>
        <fullName evidence="1">Uncharacterized protein</fullName>
    </submittedName>
</protein>
<proteinExistence type="predicted"/>
<sequence>MERYVHLDCGICGERLYTDLCEFLQSEGSQPHIEAEVYTSQEPDILANLADVGVTGKGHSFNCSRNCHRNRWLIDAGTGVVDRKGYKYAIACGRAFVRIVDVPKVAVVMTVVMRPVSGSSATLLFSLASGDFMAPIMVEDLHKVSWGEVVMQCRAGHDLKPDTVLKFVQEDGTLLGKDHLDQTIAEIFRFHVSS</sequence>
<evidence type="ECO:0000313" key="1">
    <source>
        <dbReference type="EMBL" id="CAE7574855.1"/>
    </source>
</evidence>